<evidence type="ECO:0000256" key="14">
    <source>
        <dbReference type="ARBA" id="ARBA00031795"/>
    </source>
</evidence>
<evidence type="ECO:0000259" key="19">
    <source>
        <dbReference type="Pfam" id="PF02823"/>
    </source>
</evidence>
<evidence type="ECO:0000256" key="8">
    <source>
        <dbReference type="ARBA" id="ARBA00022781"/>
    </source>
</evidence>
<evidence type="ECO:0000256" key="6">
    <source>
        <dbReference type="ARBA" id="ARBA00022448"/>
    </source>
</evidence>
<dbReference type="GO" id="GO:0005524">
    <property type="term" value="F:ATP binding"/>
    <property type="evidence" value="ECO:0007669"/>
    <property type="project" value="UniProtKB-UniRule"/>
</dbReference>
<evidence type="ECO:0000256" key="11">
    <source>
        <dbReference type="ARBA" id="ARBA00023196"/>
    </source>
</evidence>
<evidence type="ECO:0000256" key="13">
    <source>
        <dbReference type="ARBA" id="ARBA00030215"/>
    </source>
</evidence>
<evidence type="ECO:0000256" key="1">
    <source>
        <dbReference type="ARBA" id="ARBA00003543"/>
    </source>
</evidence>
<evidence type="ECO:0000256" key="16">
    <source>
        <dbReference type="RuleBase" id="RU003656"/>
    </source>
</evidence>
<evidence type="ECO:0000313" key="21">
    <source>
        <dbReference type="Proteomes" id="UP000770889"/>
    </source>
</evidence>
<accession>A0A944MDV8</accession>
<name>A0A944MDV8_9GAMM</name>
<keyword evidence="17" id="KW-0175">Coiled coil</keyword>
<dbReference type="EMBL" id="JAHHGM010000009">
    <property type="protein sequence ID" value="MBT2989637.1"/>
    <property type="molecule type" value="Genomic_DNA"/>
</dbReference>
<dbReference type="SUPFAM" id="SSF46604">
    <property type="entry name" value="Epsilon subunit of F1F0-ATP synthase C-terminal domain"/>
    <property type="match status" value="1"/>
</dbReference>
<comment type="subcellular location">
    <subcellularLocation>
        <location evidence="2 15">Cell membrane</location>
        <topology evidence="2 15">Peripheral membrane protein</topology>
    </subcellularLocation>
</comment>
<evidence type="ECO:0000256" key="4">
    <source>
        <dbReference type="ARBA" id="ARBA00011648"/>
    </source>
</evidence>
<dbReference type="InterPro" id="IPR036794">
    <property type="entry name" value="ATP_F1_dsu/esu_C_sf"/>
</dbReference>
<protein>
    <recommendedName>
        <fullName evidence="5 15">ATP synthase epsilon chain</fullName>
    </recommendedName>
    <alternativeName>
        <fullName evidence="14 15">ATP synthase F1 sector epsilon subunit</fullName>
    </alternativeName>
    <alternativeName>
        <fullName evidence="13 15">F-ATPase epsilon subunit</fullName>
    </alternativeName>
</protein>
<dbReference type="PANTHER" id="PTHR13822">
    <property type="entry name" value="ATP SYNTHASE DELTA/EPSILON CHAIN"/>
    <property type="match status" value="1"/>
</dbReference>
<keyword evidence="12 15" id="KW-0066">ATP synthesis</keyword>
<evidence type="ECO:0000259" key="18">
    <source>
        <dbReference type="Pfam" id="PF00401"/>
    </source>
</evidence>
<proteinExistence type="inferred from homology"/>
<dbReference type="FunFam" id="2.60.15.10:FF:000001">
    <property type="entry name" value="ATP synthase epsilon chain"/>
    <property type="match status" value="1"/>
</dbReference>
<evidence type="ECO:0000256" key="9">
    <source>
        <dbReference type="ARBA" id="ARBA00023065"/>
    </source>
</evidence>
<dbReference type="GO" id="GO:0045259">
    <property type="term" value="C:proton-transporting ATP synthase complex"/>
    <property type="evidence" value="ECO:0007669"/>
    <property type="project" value="UniProtKB-KW"/>
</dbReference>
<dbReference type="HAMAP" id="MF_00530">
    <property type="entry name" value="ATP_synth_epsil_bac"/>
    <property type="match status" value="1"/>
</dbReference>
<comment type="subunit">
    <text evidence="4 15 16">F-type ATPases have 2 components, CF(1) - the catalytic core - and CF(0) - the membrane proton channel. CF(1) has five subunits: alpha(3), beta(3), gamma(1), delta(1), epsilon(1). CF(0) has three main subunits: a, b and c.</text>
</comment>
<dbReference type="Pfam" id="PF02823">
    <property type="entry name" value="ATP-synt_DE_N"/>
    <property type="match status" value="1"/>
</dbReference>
<evidence type="ECO:0000313" key="20">
    <source>
        <dbReference type="EMBL" id="MBT2989637.1"/>
    </source>
</evidence>
<dbReference type="Proteomes" id="UP000770889">
    <property type="component" value="Unassembled WGS sequence"/>
</dbReference>
<dbReference type="InterPro" id="IPR036771">
    <property type="entry name" value="ATPsynth_dsu/esu_N"/>
</dbReference>
<dbReference type="AlphaFoldDB" id="A0A944MDV8"/>
<evidence type="ECO:0000256" key="3">
    <source>
        <dbReference type="ARBA" id="ARBA00005712"/>
    </source>
</evidence>
<dbReference type="Pfam" id="PF00401">
    <property type="entry name" value="ATP-synt_DE"/>
    <property type="match status" value="1"/>
</dbReference>
<dbReference type="InterPro" id="IPR020547">
    <property type="entry name" value="ATP_synth_F1_esu_C"/>
</dbReference>
<evidence type="ECO:0000256" key="7">
    <source>
        <dbReference type="ARBA" id="ARBA00022475"/>
    </source>
</evidence>
<keyword evidence="9 15" id="KW-0406">Ion transport</keyword>
<evidence type="ECO:0000256" key="2">
    <source>
        <dbReference type="ARBA" id="ARBA00004202"/>
    </source>
</evidence>
<evidence type="ECO:0000256" key="12">
    <source>
        <dbReference type="ARBA" id="ARBA00023310"/>
    </source>
</evidence>
<keyword evidence="8 15" id="KW-0375">Hydrogen ion transport</keyword>
<sequence>MAMTIHVDIVSAEGEIFTGMAEMVYAPAVMGEVGIAPRHTPLVTQLKPGEVRVETEGGKEMLHFYVSGGILEIQPHVVTVLADTAIRAADLDEAAAQEAKRRAEDAMANRTSEFEYAKAQAELVEAAAQLRAIERIRKGKRG</sequence>
<comment type="caution">
    <text evidence="20">The sequence shown here is derived from an EMBL/GenBank/DDBJ whole genome shotgun (WGS) entry which is preliminary data.</text>
</comment>
<dbReference type="InterPro" id="IPR001469">
    <property type="entry name" value="ATP_synth_F1_dsu/esu"/>
</dbReference>
<comment type="similarity">
    <text evidence="3 15 16">Belongs to the ATPase epsilon chain family.</text>
</comment>
<evidence type="ECO:0000256" key="10">
    <source>
        <dbReference type="ARBA" id="ARBA00023136"/>
    </source>
</evidence>
<comment type="function">
    <text evidence="1 15">Produces ATP from ADP in the presence of a proton gradient across the membrane.</text>
</comment>
<dbReference type="Gene3D" id="2.60.15.10">
    <property type="entry name" value="F0F1 ATP synthase delta/epsilon subunit, N-terminal"/>
    <property type="match status" value="1"/>
</dbReference>
<dbReference type="Gene3D" id="1.20.5.440">
    <property type="entry name" value="ATP synthase delta/epsilon subunit, C-terminal domain"/>
    <property type="match status" value="1"/>
</dbReference>
<evidence type="ECO:0000256" key="17">
    <source>
        <dbReference type="SAM" id="Coils"/>
    </source>
</evidence>
<feature type="domain" description="ATP synthase F1 complex delta/epsilon subunit N-terminal" evidence="19">
    <location>
        <begin position="5"/>
        <end position="85"/>
    </location>
</feature>
<keyword evidence="7 15" id="KW-1003">Cell membrane</keyword>
<feature type="coiled-coil region" evidence="17">
    <location>
        <begin position="89"/>
        <end position="136"/>
    </location>
</feature>
<dbReference type="GO" id="GO:0005886">
    <property type="term" value="C:plasma membrane"/>
    <property type="evidence" value="ECO:0007669"/>
    <property type="project" value="UniProtKB-SubCell"/>
</dbReference>
<keyword evidence="11 15" id="KW-0139">CF(1)</keyword>
<dbReference type="InterPro" id="IPR020546">
    <property type="entry name" value="ATP_synth_F1_dsu/esu_N"/>
</dbReference>
<dbReference type="GO" id="GO:0046933">
    <property type="term" value="F:proton-transporting ATP synthase activity, rotational mechanism"/>
    <property type="evidence" value="ECO:0007669"/>
    <property type="project" value="UniProtKB-UniRule"/>
</dbReference>
<gene>
    <name evidence="15" type="primary">atpC</name>
    <name evidence="20" type="ORF">KME65_11795</name>
</gene>
<keyword evidence="10 15" id="KW-0472">Membrane</keyword>
<dbReference type="NCBIfam" id="NF001847">
    <property type="entry name" value="PRK00571.1-4"/>
    <property type="match status" value="1"/>
</dbReference>
<dbReference type="NCBIfam" id="TIGR01216">
    <property type="entry name" value="ATP_synt_epsi"/>
    <property type="match status" value="1"/>
</dbReference>
<keyword evidence="6 15" id="KW-0813">Transport</keyword>
<evidence type="ECO:0000256" key="15">
    <source>
        <dbReference type="HAMAP-Rule" id="MF_00530"/>
    </source>
</evidence>
<organism evidence="20 21">
    <name type="scientific">Candidatus Thiodiazotropha taylori</name>
    <dbReference type="NCBI Taxonomy" id="2792791"/>
    <lineage>
        <taxon>Bacteria</taxon>
        <taxon>Pseudomonadati</taxon>
        <taxon>Pseudomonadota</taxon>
        <taxon>Gammaproteobacteria</taxon>
        <taxon>Chromatiales</taxon>
        <taxon>Sedimenticolaceae</taxon>
        <taxon>Candidatus Thiodiazotropha</taxon>
    </lineage>
</organism>
<dbReference type="CDD" id="cd12152">
    <property type="entry name" value="F1-ATPase_delta"/>
    <property type="match status" value="1"/>
</dbReference>
<evidence type="ECO:0000256" key="5">
    <source>
        <dbReference type="ARBA" id="ARBA00014480"/>
    </source>
</evidence>
<reference evidence="20 21" key="1">
    <citation type="submission" date="2021-05" db="EMBL/GenBank/DDBJ databases">
        <title>Genetic and Functional Diversity in Clade A Lucinid endosymbionts from the Bahamas.</title>
        <authorList>
            <person name="Giani N.M."/>
            <person name="Engel A.S."/>
            <person name="Campbell B.J."/>
        </authorList>
    </citation>
    <scope>NUCLEOTIDE SEQUENCE [LARGE SCALE GENOMIC DNA]</scope>
    <source>
        <strain evidence="20">LUC16012Gg_MoonRockCtena</strain>
    </source>
</reference>
<dbReference type="PANTHER" id="PTHR13822:SF10">
    <property type="entry name" value="ATP SYNTHASE EPSILON CHAIN, CHLOROPLASTIC"/>
    <property type="match status" value="1"/>
</dbReference>
<feature type="domain" description="ATP synthase epsilon subunit C-terminal" evidence="18">
    <location>
        <begin position="90"/>
        <end position="134"/>
    </location>
</feature>
<dbReference type="SUPFAM" id="SSF51344">
    <property type="entry name" value="Epsilon subunit of F1F0-ATP synthase N-terminal domain"/>
    <property type="match status" value="1"/>
</dbReference>